<sequence>MSQVCQDLHRMLSGLHRYSFPFAPEDIPQNGIYVLYEQGETGHGVDRIVRVGTHTGHNQLPGALWARLQQHFTRENKDRSIFRKNIGRALLNRDGDPFLAHWELDRTSRRAKEQYAGVVDLDQQAAVERRVTQTIQENFSLVVLPVEDKEERLALESGLISTVSWCEECRPSTDWLGLHSPKQKIRESGLWLVNELYKEPLSDIDLVALQTRISVVDQA</sequence>
<proteinExistence type="predicted"/>
<comment type="caution">
    <text evidence="2">The sequence shown here is derived from an EMBL/GenBank/DDBJ whole genome shotgun (WGS) entry which is preliminary data.</text>
</comment>
<evidence type="ECO:0000259" key="1">
    <source>
        <dbReference type="Pfam" id="PF26468"/>
    </source>
</evidence>
<name>A0A0F9CPU7_9ZZZZ</name>
<accession>A0A0F9CPU7</accession>
<reference evidence="2" key="1">
    <citation type="journal article" date="2015" name="Nature">
        <title>Complex archaea that bridge the gap between prokaryotes and eukaryotes.</title>
        <authorList>
            <person name="Spang A."/>
            <person name="Saw J.H."/>
            <person name="Jorgensen S.L."/>
            <person name="Zaremba-Niedzwiedzka K."/>
            <person name="Martijn J."/>
            <person name="Lind A.E."/>
            <person name="van Eijk R."/>
            <person name="Schleper C."/>
            <person name="Guy L."/>
            <person name="Ettema T.J."/>
        </authorList>
    </citation>
    <scope>NUCLEOTIDE SEQUENCE</scope>
</reference>
<dbReference type="AlphaFoldDB" id="A0A0F9CPU7"/>
<evidence type="ECO:0000313" key="2">
    <source>
        <dbReference type="EMBL" id="KKL51373.1"/>
    </source>
</evidence>
<feature type="domain" description="GIY-YIG" evidence="1">
    <location>
        <begin position="8"/>
        <end position="198"/>
    </location>
</feature>
<organism evidence="2">
    <name type="scientific">marine sediment metagenome</name>
    <dbReference type="NCBI Taxonomy" id="412755"/>
    <lineage>
        <taxon>unclassified sequences</taxon>
        <taxon>metagenomes</taxon>
        <taxon>ecological metagenomes</taxon>
    </lineage>
</organism>
<gene>
    <name evidence="2" type="ORF">LCGC14_2296120</name>
</gene>
<dbReference type="Pfam" id="PF26468">
    <property type="entry name" value="GIY_YIG_3"/>
    <property type="match status" value="1"/>
</dbReference>
<dbReference type="InterPro" id="IPR058782">
    <property type="entry name" value="GIY_YIG_3"/>
</dbReference>
<protein>
    <recommendedName>
        <fullName evidence="1">GIY-YIG domain-containing protein</fullName>
    </recommendedName>
</protein>
<dbReference type="EMBL" id="LAZR01032274">
    <property type="protein sequence ID" value="KKL51373.1"/>
    <property type="molecule type" value="Genomic_DNA"/>
</dbReference>